<evidence type="ECO:0000313" key="1">
    <source>
        <dbReference type="EMBL" id="OWT18515.1"/>
    </source>
</evidence>
<reference evidence="1 2" key="1">
    <citation type="journal article" date="2017" name="BMC Genomics">
        <title>Prophages and adaptation of Staphylococcus aureus ST398 to the human clinic.</title>
        <authorList>
            <consortium name="Regional Infection Control Group of the Centre Region"/>
            <person name="Diene S.M."/>
            <person name="Corvaglia A.R."/>
            <person name="Francois P."/>
            <person name="van der Mee-Marquet N."/>
        </authorList>
    </citation>
    <scope>NUCLEOTIDE SEQUENCE [LARGE SCALE GENOMIC DNA]</scope>
    <source>
        <strain evidence="1 2">SA13-246</strain>
    </source>
</reference>
<proteinExistence type="predicted"/>
<dbReference type="Proteomes" id="UP000197894">
    <property type="component" value="Unassembled WGS sequence"/>
</dbReference>
<dbReference type="EMBL" id="LNJK01000001">
    <property type="protein sequence ID" value="OWT18515.1"/>
    <property type="molecule type" value="Genomic_DNA"/>
</dbReference>
<organism evidence="1 2">
    <name type="scientific">Staphylococcus aureus</name>
    <dbReference type="NCBI Taxonomy" id="1280"/>
    <lineage>
        <taxon>Bacteria</taxon>
        <taxon>Bacillati</taxon>
        <taxon>Bacillota</taxon>
        <taxon>Bacilli</taxon>
        <taxon>Bacillales</taxon>
        <taxon>Staphylococcaceae</taxon>
        <taxon>Staphylococcus</taxon>
    </lineage>
</organism>
<name>A0AAP8CQP1_STAAU</name>
<protein>
    <submittedName>
        <fullName evidence="1">Nitrogen fixation protein NifR</fullName>
    </submittedName>
</protein>
<accession>A0AAP8CQP1</accession>
<gene>
    <name evidence="1" type="ORF">AS572_00510</name>
</gene>
<dbReference type="AlphaFoldDB" id="A0AAP8CQP1"/>
<sequence length="59" mass="6869">MARLLREQCQSKTGAPTQKLTYSQLTAMCRLGWLRRHPRKGPVIKNSIYRILQLCARRA</sequence>
<comment type="caution">
    <text evidence="1">The sequence shown here is derived from an EMBL/GenBank/DDBJ whole genome shotgun (WGS) entry which is preliminary data.</text>
</comment>
<evidence type="ECO:0000313" key="2">
    <source>
        <dbReference type="Proteomes" id="UP000197894"/>
    </source>
</evidence>